<dbReference type="Pfam" id="PF07833">
    <property type="entry name" value="Cu_amine_oxidN1"/>
    <property type="match status" value="1"/>
</dbReference>
<evidence type="ECO:0000256" key="1">
    <source>
        <dbReference type="ARBA" id="ARBA00022723"/>
    </source>
</evidence>
<comment type="caution">
    <text evidence="5">The sequence shown here is derived from an EMBL/GenBank/DDBJ whole genome shotgun (WGS) entry which is preliminary data.</text>
</comment>
<gene>
    <name evidence="5" type="ORF">RQP52_27520</name>
</gene>
<dbReference type="InterPro" id="IPR008972">
    <property type="entry name" value="Cupredoxin"/>
</dbReference>
<dbReference type="InterPro" id="IPR036582">
    <property type="entry name" value="Mao_N_sf"/>
</dbReference>
<dbReference type="Gene3D" id="3.30.457.10">
    <property type="entry name" value="Copper amine oxidase-like, N-terminal domain"/>
    <property type="match status" value="1"/>
</dbReference>
<dbReference type="InterPro" id="IPR052721">
    <property type="entry name" value="ET_Amicyanin"/>
</dbReference>
<dbReference type="RefSeq" id="WP_315954809.1">
    <property type="nucleotide sequence ID" value="NZ_JAWCUD010000011.1"/>
</dbReference>
<evidence type="ECO:0000313" key="5">
    <source>
        <dbReference type="EMBL" id="MDU0204836.1"/>
    </source>
</evidence>
<evidence type="ECO:0000313" key="6">
    <source>
        <dbReference type="Proteomes" id="UP001260980"/>
    </source>
</evidence>
<feature type="domain" description="Copper amine oxidase-like N-terminal" evidence="4">
    <location>
        <begin position="36"/>
        <end position="141"/>
    </location>
</feature>
<dbReference type="SUPFAM" id="SSF49503">
    <property type="entry name" value="Cupredoxins"/>
    <property type="match status" value="1"/>
</dbReference>
<protein>
    <submittedName>
        <fullName evidence="5">Stalk domain-containing protein</fullName>
    </submittedName>
</protein>
<dbReference type="Pfam" id="PF00127">
    <property type="entry name" value="Copper-bind"/>
    <property type="match status" value="1"/>
</dbReference>
<dbReference type="Proteomes" id="UP001260980">
    <property type="component" value="Unassembled WGS sequence"/>
</dbReference>
<keyword evidence="2" id="KW-0186">Copper</keyword>
<evidence type="ECO:0000259" key="4">
    <source>
        <dbReference type="Pfam" id="PF07833"/>
    </source>
</evidence>
<organism evidence="5 6">
    <name type="scientific">Paenibacillus violae</name>
    <dbReference type="NCBI Taxonomy" id="3077234"/>
    <lineage>
        <taxon>Bacteria</taxon>
        <taxon>Bacillati</taxon>
        <taxon>Bacillota</taxon>
        <taxon>Bacilli</taxon>
        <taxon>Bacillales</taxon>
        <taxon>Paenibacillaceae</taxon>
        <taxon>Paenibacillus</taxon>
    </lineage>
</organism>
<reference evidence="5 6" key="1">
    <citation type="submission" date="2023-10" db="EMBL/GenBank/DDBJ databases">
        <title>Paenibacillus strain PFR10 Genome sequencing and assembly.</title>
        <authorList>
            <person name="Kim I."/>
        </authorList>
    </citation>
    <scope>NUCLEOTIDE SEQUENCE [LARGE SCALE GENOMIC DNA]</scope>
    <source>
        <strain evidence="5 6">PFR10</strain>
    </source>
</reference>
<keyword evidence="1" id="KW-0479">Metal-binding</keyword>
<evidence type="ECO:0000256" key="2">
    <source>
        <dbReference type="ARBA" id="ARBA00023008"/>
    </source>
</evidence>
<dbReference type="PANTHER" id="PTHR36507:SF1">
    <property type="entry name" value="BLL1555 PROTEIN"/>
    <property type="match status" value="1"/>
</dbReference>
<dbReference type="SUPFAM" id="SSF55383">
    <property type="entry name" value="Copper amine oxidase, domain N"/>
    <property type="match status" value="1"/>
</dbReference>
<dbReference type="EMBL" id="JAWCUD010000011">
    <property type="protein sequence ID" value="MDU0204836.1"/>
    <property type="molecule type" value="Genomic_DNA"/>
</dbReference>
<feature type="domain" description="Blue (type 1) copper" evidence="3">
    <location>
        <begin position="153"/>
        <end position="230"/>
    </location>
</feature>
<keyword evidence="6" id="KW-1185">Reference proteome</keyword>
<accession>A0ABU3RKN6</accession>
<evidence type="ECO:0000259" key="3">
    <source>
        <dbReference type="Pfam" id="PF00127"/>
    </source>
</evidence>
<dbReference type="InterPro" id="IPR000923">
    <property type="entry name" value="BlueCu_1"/>
</dbReference>
<name>A0ABU3RKN6_9BACL</name>
<sequence length="230" mass="24856">MLKPWRMISIAVLLWLSSTITVFAEGQLKSDMRLELNGQPMQVGDSYLIDNSLFVPYRALAEGIGAEVGYEASTQTVTVKKGAKLVKLSIGSSEALIDGTPQTMVGPAQLINGTTFVHSRFLAETFGLKVNYDDVTRKVNIVSDTAASTYFVTIEGFQFKGGNISVETGSTIIFTNRDKVKHNAAAVNGSFRTPYLATGESASVTLNEPGDYAYICELHQAAMQGIITVK</sequence>
<dbReference type="InterPro" id="IPR012854">
    <property type="entry name" value="Cu_amine_oxidase-like_N"/>
</dbReference>
<dbReference type="PANTHER" id="PTHR36507">
    <property type="entry name" value="BLL1555 PROTEIN"/>
    <property type="match status" value="1"/>
</dbReference>
<proteinExistence type="predicted"/>
<dbReference type="Gene3D" id="2.60.40.420">
    <property type="entry name" value="Cupredoxins - blue copper proteins"/>
    <property type="match status" value="1"/>
</dbReference>